<keyword evidence="3" id="KW-0732">Signal</keyword>
<comment type="similarity">
    <text evidence="2">Belongs to the SusD family.</text>
</comment>
<dbReference type="InterPro" id="IPR011990">
    <property type="entry name" value="TPR-like_helical_dom_sf"/>
</dbReference>
<feature type="domain" description="RagB/SusD" evidence="7">
    <location>
        <begin position="346"/>
        <end position="424"/>
    </location>
</feature>
<evidence type="ECO:0000256" key="5">
    <source>
        <dbReference type="ARBA" id="ARBA00023237"/>
    </source>
</evidence>
<dbReference type="STRING" id="1826909.A5893_02305"/>
<reference evidence="9 10" key="2">
    <citation type="submission" date="2016-06" db="EMBL/GenBank/DDBJ databases">
        <title>Pedobacter psychrophilus sp. nov., isolated from Antarctic fragmentary rock.</title>
        <authorList>
            <person name="Svec P."/>
        </authorList>
    </citation>
    <scope>NUCLEOTIDE SEQUENCE [LARGE SCALE GENOMIC DNA]</scope>
    <source>
        <strain evidence="9 10">CCM 8644</strain>
    </source>
</reference>
<dbReference type="PROSITE" id="PS51257">
    <property type="entry name" value="PROKAR_LIPOPROTEIN"/>
    <property type="match status" value="1"/>
</dbReference>
<dbReference type="OrthoDB" id="653598at2"/>
<evidence type="ECO:0000259" key="8">
    <source>
        <dbReference type="Pfam" id="PF14322"/>
    </source>
</evidence>
<keyword evidence="4 6" id="KW-0472">Membrane</keyword>
<evidence type="ECO:0000256" key="3">
    <source>
        <dbReference type="ARBA" id="ARBA00022729"/>
    </source>
</evidence>
<organism evidence="9 10">
    <name type="scientific">Pedobacter psychrophilus</name>
    <dbReference type="NCBI Taxonomy" id="1826909"/>
    <lineage>
        <taxon>Bacteria</taxon>
        <taxon>Pseudomonadati</taxon>
        <taxon>Bacteroidota</taxon>
        <taxon>Sphingobacteriia</taxon>
        <taxon>Sphingobacteriales</taxon>
        <taxon>Sphingobacteriaceae</taxon>
        <taxon>Pedobacter</taxon>
    </lineage>
</organism>
<name>A0A179DMD4_9SPHI</name>
<dbReference type="Gene3D" id="1.25.40.390">
    <property type="match status" value="1"/>
</dbReference>
<evidence type="ECO:0000259" key="7">
    <source>
        <dbReference type="Pfam" id="PF07980"/>
    </source>
</evidence>
<keyword evidence="6" id="KW-1133">Transmembrane helix</keyword>
<dbReference type="Pfam" id="PF07980">
    <property type="entry name" value="SusD_RagB"/>
    <property type="match status" value="1"/>
</dbReference>
<evidence type="ECO:0000313" key="10">
    <source>
        <dbReference type="Proteomes" id="UP000078459"/>
    </source>
</evidence>
<dbReference type="SUPFAM" id="SSF48452">
    <property type="entry name" value="TPR-like"/>
    <property type="match status" value="1"/>
</dbReference>
<dbReference type="Proteomes" id="UP000078459">
    <property type="component" value="Unassembled WGS sequence"/>
</dbReference>
<dbReference type="EMBL" id="LWHJ01000011">
    <property type="protein sequence ID" value="OAQ41972.1"/>
    <property type="molecule type" value="Genomic_DNA"/>
</dbReference>
<comment type="caution">
    <text evidence="9">The sequence shown here is derived from an EMBL/GenBank/DDBJ whole genome shotgun (WGS) entry which is preliminary data.</text>
</comment>
<evidence type="ECO:0000256" key="2">
    <source>
        <dbReference type="ARBA" id="ARBA00006275"/>
    </source>
</evidence>
<dbReference type="Gene3D" id="1.25.40.900">
    <property type="match status" value="1"/>
</dbReference>
<keyword evidence="6" id="KW-0812">Transmembrane</keyword>
<sequence>MILKKTEMKNNLRNRICFYTAAMIIMGFLGCKDFLDAKPDKKLVIPTQLKDYQALLDNYPVINNSDPGSGEISSDDYYLTDIDYNALSQDYFKRMHIWEKEGLFNETTNDWSQTYRPVYVANTILQALEENNENLKNSINYNDIKGQALFVRARSFYQIVGLWGKAYDDKTANSDLGIVLRLNDDFNEKSKRSSLMESYQQILNDLQSSISLLPSAVVSPIRPNKAAAYGLTARLYLSMRIYDKARLYADSCLQLNNVLLDFNTLSKTATYPFAKFNKEVIYESMIPVPAPINNSRAKLSLNLYNSYETNDLRKTLFYRPNGDGSHRFKGSYEAGANLFSGIATDEIYLIRAECAIRANDLASGLKDLNDLLKTRYSKVNGTTTYVDFQTTDQKAALSKVLLERRKELLMRGLRWLDVKRLNKEGAGINLLRNVNGISYSLPANDNRFALEIPQSLLKITSIEQNPR</sequence>
<dbReference type="Pfam" id="PF14322">
    <property type="entry name" value="SusD-like_3"/>
    <property type="match status" value="1"/>
</dbReference>
<proteinExistence type="inferred from homology"/>
<dbReference type="GO" id="GO:0009279">
    <property type="term" value="C:cell outer membrane"/>
    <property type="evidence" value="ECO:0007669"/>
    <property type="project" value="UniProtKB-SubCell"/>
</dbReference>
<dbReference type="InterPro" id="IPR033985">
    <property type="entry name" value="SusD-like_N"/>
</dbReference>
<gene>
    <name evidence="9" type="ORF">A5893_02305</name>
</gene>
<accession>A0A179DMD4</accession>
<evidence type="ECO:0008006" key="11">
    <source>
        <dbReference type="Google" id="ProtNLM"/>
    </source>
</evidence>
<protein>
    <recommendedName>
        <fullName evidence="11">Carbohydrate-binding protein SusD</fullName>
    </recommendedName>
</protein>
<dbReference type="InterPro" id="IPR012944">
    <property type="entry name" value="SusD_RagB_dom"/>
</dbReference>
<feature type="transmembrane region" description="Helical" evidence="6">
    <location>
        <begin position="12"/>
        <end position="30"/>
    </location>
</feature>
<evidence type="ECO:0000256" key="6">
    <source>
        <dbReference type="SAM" id="Phobius"/>
    </source>
</evidence>
<feature type="domain" description="SusD-like N-terminal" evidence="8">
    <location>
        <begin position="33"/>
        <end position="237"/>
    </location>
</feature>
<evidence type="ECO:0000313" key="9">
    <source>
        <dbReference type="EMBL" id="OAQ41972.1"/>
    </source>
</evidence>
<evidence type="ECO:0000256" key="4">
    <source>
        <dbReference type="ARBA" id="ARBA00023136"/>
    </source>
</evidence>
<comment type="subcellular location">
    <subcellularLocation>
        <location evidence="1">Cell outer membrane</location>
    </subcellularLocation>
</comment>
<dbReference type="AlphaFoldDB" id="A0A179DMD4"/>
<reference evidence="9 10" key="1">
    <citation type="submission" date="2016-04" db="EMBL/GenBank/DDBJ databases">
        <authorList>
            <person name="Evans L.H."/>
            <person name="Alamgir A."/>
            <person name="Owens N."/>
            <person name="Weber N.D."/>
            <person name="Virtaneva K."/>
            <person name="Barbian K."/>
            <person name="Babar A."/>
            <person name="Rosenke K."/>
        </authorList>
    </citation>
    <scope>NUCLEOTIDE SEQUENCE [LARGE SCALE GENOMIC DNA]</scope>
    <source>
        <strain evidence="9 10">CCM 8644</strain>
    </source>
</reference>
<keyword evidence="5" id="KW-0998">Cell outer membrane</keyword>
<keyword evidence="10" id="KW-1185">Reference proteome</keyword>
<dbReference type="Gene3D" id="2.20.20.130">
    <property type="match status" value="1"/>
</dbReference>
<evidence type="ECO:0000256" key="1">
    <source>
        <dbReference type="ARBA" id="ARBA00004442"/>
    </source>
</evidence>